<evidence type="ECO:0000313" key="3">
    <source>
        <dbReference type="EMBL" id="PNV64394.1"/>
    </source>
</evidence>
<feature type="transmembrane region" description="Helical" evidence="1">
    <location>
        <begin position="60"/>
        <end position="87"/>
    </location>
</feature>
<feature type="transmembrane region" description="Helical" evidence="1">
    <location>
        <begin position="219"/>
        <end position="243"/>
    </location>
</feature>
<dbReference type="AlphaFoldDB" id="A0A2K2U2A3"/>
<evidence type="ECO:0000256" key="1">
    <source>
        <dbReference type="SAM" id="Phobius"/>
    </source>
</evidence>
<feature type="transmembrane region" description="Helical" evidence="1">
    <location>
        <begin position="173"/>
        <end position="199"/>
    </location>
</feature>
<dbReference type="Proteomes" id="UP000236488">
    <property type="component" value="Unassembled WGS sequence"/>
</dbReference>
<dbReference type="RefSeq" id="WP_103263294.1">
    <property type="nucleotide sequence ID" value="NZ_PPEL01000104.1"/>
</dbReference>
<name>A0A2K2U2A3_9ACTN</name>
<sequence>MTAPSARRSLRAVAILTRKYLADLARNPAMTLSAAIPVLCSLLFRLIWAEQSGLSPDASALVVIATLYAVMFEALIASSTFIMYAMAEEREKGVLVTLLRCGVTRGQTVAARLTSGFAAFAASCAACCLLLLPDPTVTLPVALVGIASQLPLFLAGAALGLRAHTQMSTMSLSVPLTIGGMLPFLLSGFEAAIPIVPYLPNGGAFPFMIALVTGGDSLSALPLALLTTALWTAAATFFLAWMLRKESREGDGFGE</sequence>
<feature type="transmembrane region" description="Helical" evidence="1">
    <location>
        <begin position="138"/>
        <end position="161"/>
    </location>
</feature>
<feature type="transmembrane region" description="Helical" evidence="1">
    <location>
        <begin position="108"/>
        <end position="132"/>
    </location>
</feature>
<keyword evidence="4" id="KW-1185">Reference proteome</keyword>
<evidence type="ECO:0000313" key="4">
    <source>
        <dbReference type="Proteomes" id="UP000236488"/>
    </source>
</evidence>
<reference evidence="2" key="3">
    <citation type="submission" date="2021-09" db="EMBL/GenBank/DDBJ databases">
        <authorList>
            <person name="Gilroy R."/>
        </authorList>
    </citation>
    <scope>NUCLEOTIDE SEQUENCE</scope>
    <source>
        <strain evidence="2">USAMLcec12-2067</strain>
    </source>
</reference>
<dbReference type="Proteomes" id="UP000789325">
    <property type="component" value="Unassembled WGS sequence"/>
</dbReference>
<gene>
    <name evidence="3" type="ORF">C2L80_12170</name>
    <name evidence="2" type="ORF">K8V16_07495</name>
</gene>
<organism evidence="3 4">
    <name type="scientific">Rubneribacter badeniensis</name>
    <dbReference type="NCBI Taxonomy" id="2070688"/>
    <lineage>
        <taxon>Bacteria</taxon>
        <taxon>Bacillati</taxon>
        <taxon>Actinomycetota</taxon>
        <taxon>Coriobacteriia</taxon>
        <taxon>Eggerthellales</taxon>
        <taxon>Eggerthellaceae</taxon>
        <taxon>Rubneribacter</taxon>
    </lineage>
</organism>
<protein>
    <submittedName>
        <fullName evidence="3">Uncharacterized protein</fullName>
    </submittedName>
</protein>
<dbReference type="EMBL" id="DYZL01000161">
    <property type="protein sequence ID" value="HJH43626.1"/>
    <property type="molecule type" value="Genomic_DNA"/>
</dbReference>
<evidence type="ECO:0000313" key="2">
    <source>
        <dbReference type="EMBL" id="HJH43626.1"/>
    </source>
</evidence>
<keyword evidence="1" id="KW-0472">Membrane</keyword>
<accession>A0A2K2U2A3</accession>
<reference evidence="2" key="2">
    <citation type="journal article" date="2021" name="PeerJ">
        <title>Extensive microbial diversity within the chicken gut microbiome revealed by metagenomics and culture.</title>
        <authorList>
            <person name="Gilroy R."/>
            <person name="Ravi A."/>
            <person name="Getino M."/>
            <person name="Pursley I."/>
            <person name="Horton D.L."/>
            <person name="Alikhan N.F."/>
            <person name="Baker D."/>
            <person name="Gharbi K."/>
            <person name="Hall N."/>
            <person name="Watson M."/>
            <person name="Adriaenssens E.M."/>
            <person name="Foster-Nyarko E."/>
            <person name="Jarju S."/>
            <person name="Secka A."/>
            <person name="Antonio M."/>
            <person name="Oren A."/>
            <person name="Chaudhuri R.R."/>
            <person name="La Ragione R."/>
            <person name="Hildebrand F."/>
            <person name="Pallen M.J."/>
        </authorList>
    </citation>
    <scope>NUCLEOTIDE SEQUENCE</scope>
    <source>
        <strain evidence="2">USAMLcec12-2067</strain>
    </source>
</reference>
<keyword evidence="1" id="KW-1133">Transmembrane helix</keyword>
<keyword evidence="1" id="KW-0812">Transmembrane</keyword>
<feature type="transmembrane region" description="Helical" evidence="1">
    <location>
        <begin position="29"/>
        <end position="48"/>
    </location>
</feature>
<reference evidence="3 4" key="1">
    <citation type="journal article" date="2018" name="Int. J. Syst. Evol. Microbiol.">
        <title>Rubneribacter badeniensis gen. nov., sp. nov. and Enteroscipio rubneri gen. nov., sp. nov., new members of the Eggerthellaceae isolated from human faeces.</title>
        <authorList>
            <person name="Danylec N."/>
            <person name="Gobl A."/>
            <person name="Stoll D.A."/>
            <person name="Hetzer B."/>
            <person name="Kulling S.E."/>
            <person name="Huch M."/>
        </authorList>
    </citation>
    <scope>NUCLEOTIDE SEQUENCE [LARGE SCALE GENOMIC DNA]</scope>
    <source>
        <strain evidence="3 4">ResAG-85</strain>
    </source>
</reference>
<dbReference type="EMBL" id="PPEL01000104">
    <property type="protein sequence ID" value="PNV64394.1"/>
    <property type="molecule type" value="Genomic_DNA"/>
</dbReference>
<comment type="caution">
    <text evidence="3">The sequence shown here is derived from an EMBL/GenBank/DDBJ whole genome shotgun (WGS) entry which is preliminary data.</text>
</comment>
<proteinExistence type="predicted"/>